<gene>
    <name evidence="4" type="ORF">DDE83_004447</name>
</gene>
<evidence type="ECO:0000313" key="4">
    <source>
        <dbReference type="EMBL" id="RAR11721.1"/>
    </source>
</evidence>
<proteinExistence type="inferred from homology"/>
<dbReference type="STRING" id="183478.A0A364N4K6"/>
<evidence type="ECO:0000256" key="3">
    <source>
        <dbReference type="ARBA" id="ARBA00023002"/>
    </source>
</evidence>
<evidence type="ECO:0000256" key="2">
    <source>
        <dbReference type="ARBA" id="ARBA00022857"/>
    </source>
</evidence>
<keyword evidence="2" id="KW-0521">NADP</keyword>
<dbReference type="AlphaFoldDB" id="A0A364N4K6"/>
<sequence length="321" mass="34871">MGNQLSQMFPPAPTFTETSLPDLQGKVYIVTGASAGVGKELARLLYSHNGTVYCAARSSERANAAMAWMKEAHPSSTGSLHYLHLDLNDLDGIKPSAEAFLAKEERLDVLFNNAGVMVPPQGSSTKQGFEMQLGTNCVAPFLFTKLLTPVLVKTAKMQGVQDGGGGVRVVWVSSSAAHVGSPTGGLDVQNLGYEKDASMFTKYAVSKAGNVLHALEYQRRFGGEGVVSVSLNPGNLQSELGRHMPAWQRFFLKYITYPPVYGAYTELFAGLAPEAAKLKQSEWVVPWGRVVPLRSDLCNEVGMRNASAFWEWCEGQVERFA</sequence>
<dbReference type="SUPFAM" id="SSF51735">
    <property type="entry name" value="NAD(P)-binding Rossmann-fold domains"/>
    <property type="match status" value="1"/>
</dbReference>
<evidence type="ECO:0000313" key="5">
    <source>
        <dbReference type="Proteomes" id="UP000249619"/>
    </source>
</evidence>
<dbReference type="EMBL" id="QGDH01000055">
    <property type="protein sequence ID" value="RAR11721.1"/>
    <property type="molecule type" value="Genomic_DNA"/>
</dbReference>
<dbReference type="PANTHER" id="PTHR24320">
    <property type="entry name" value="RETINOL DEHYDROGENASE"/>
    <property type="match status" value="1"/>
</dbReference>
<protein>
    <submittedName>
        <fullName evidence="4">Retinol dehydrogenase 12</fullName>
    </submittedName>
</protein>
<dbReference type="PANTHER" id="PTHR24320:SF236">
    <property type="entry name" value="SHORT-CHAIN DEHYDROGENASE-RELATED"/>
    <property type="match status" value="1"/>
</dbReference>
<reference evidence="5" key="1">
    <citation type="submission" date="2018-05" db="EMBL/GenBank/DDBJ databases">
        <title>Draft genome sequence of Stemphylium lycopersici strain CIDEFI 213.</title>
        <authorList>
            <person name="Medina R."/>
            <person name="Franco M.E.E."/>
            <person name="Lucentini C.G."/>
            <person name="Saparrat M.C.N."/>
            <person name="Balatti P.A."/>
        </authorList>
    </citation>
    <scope>NUCLEOTIDE SEQUENCE [LARGE SCALE GENOMIC DNA]</scope>
    <source>
        <strain evidence="5">CIDEFI 213</strain>
    </source>
</reference>
<keyword evidence="5" id="KW-1185">Reference proteome</keyword>
<dbReference type="Gene3D" id="3.40.50.720">
    <property type="entry name" value="NAD(P)-binding Rossmann-like Domain"/>
    <property type="match status" value="1"/>
</dbReference>
<keyword evidence="3" id="KW-0560">Oxidoreductase</keyword>
<evidence type="ECO:0000256" key="1">
    <source>
        <dbReference type="ARBA" id="ARBA00006484"/>
    </source>
</evidence>
<dbReference type="GO" id="GO:0016491">
    <property type="term" value="F:oxidoreductase activity"/>
    <property type="evidence" value="ECO:0007669"/>
    <property type="project" value="UniProtKB-KW"/>
</dbReference>
<organism evidence="4 5">
    <name type="scientific">Stemphylium lycopersici</name>
    <name type="common">Tomato gray leaf spot disease fungus</name>
    <name type="synonym">Thyrospora lycopersici</name>
    <dbReference type="NCBI Taxonomy" id="183478"/>
    <lineage>
        <taxon>Eukaryota</taxon>
        <taxon>Fungi</taxon>
        <taxon>Dikarya</taxon>
        <taxon>Ascomycota</taxon>
        <taxon>Pezizomycotina</taxon>
        <taxon>Dothideomycetes</taxon>
        <taxon>Pleosporomycetidae</taxon>
        <taxon>Pleosporales</taxon>
        <taxon>Pleosporineae</taxon>
        <taxon>Pleosporaceae</taxon>
        <taxon>Stemphylium</taxon>
    </lineage>
</organism>
<dbReference type="InterPro" id="IPR002347">
    <property type="entry name" value="SDR_fam"/>
</dbReference>
<comment type="caution">
    <text evidence="4">The sequence shown here is derived from an EMBL/GenBank/DDBJ whole genome shotgun (WGS) entry which is preliminary data.</text>
</comment>
<dbReference type="Proteomes" id="UP000249619">
    <property type="component" value="Unassembled WGS sequence"/>
</dbReference>
<dbReference type="Pfam" id="PF00106">
    <property type="entry name" value="adh_short"/>
    <property type="match status" value="1"/>
</dbReference>
<comment type="similarity">
    <text evidence="1">Belongs to the short-chain dehydrogenases/reductases (SDR) family.</text>
</comment>
<accession>A0A364N4K6</accession>
<name>A0A364N4K6_STELY</name>
<dbReference type="InterPro" id="IPR036291">
    <property type="entry name" value="NAD(P)-bd_dom_sf"/>
</dbReference>
<dbReference type="PRINTS" id="PR00081">
    <property type="entry name" value="GDHRDH"/>
</dbReference>